<protein>
    <recommendedName>
        <fullName evidence="5">Glycosyl hydrolase</fullName>
    </recommendedName>
</protein>
<dbReference type="Proteomes" id="UP000622860">
    <property type="component" value="Unassembled WGS sequence"/>
</dbReference>
<dbReference type="EMBL" id="BMFR01000005">
    <property type="protein sequence ID" value="GGG72730.1"/>
    <property type="molecule type" value="Genomic_DNA"/>
</dbReference>
<evidence type="ECO:0008006" key="5">
    <source>
        <dbReference type="Google" id="ProtNLM"/>
    </source>
</evidence>
<sequence length="626" mass="71975">MGDFKLIDSKFRSLPLGSIKPEGWLRNQLKIQRDGLTGHLEEHWEDVGPNNGWLGGDGDSWERGPYYLDGLVPLAYLLEDEQLLQKAKRWIEWTLSSQKEDGSFGPNHFSTINTEADFNVHMNKQDWWQDVIMLKVLTQYQEASNDERVIPFMTRYFRYLNVAIVRFPLKEWSQARGADLLLSIHWLYEKTNDDMLLNLAETVRTQTIDWTRIFSNFPYKRKQTEWDHRVHVVNVAMATKAPALFFRQTGEDRDRDAAYKGIESLMTYHGQANGMFSGDEWLSGTHPSQGTELCAVVEYMFSMENLVRILGNGRFADILEKVVFNALPATISPAWDAHQYDQQVNQIMCNAANRPWVNGPDANTFGLEPHFGCCTANMHQGWPKFTASLWMATEDQGLAAISYAPCHVKTTVADGRDVELLVGGAYPFREQVSIKIRLSDEAAFPIFLRIPNWCSNQRIKINGELLQVNAEDGFARINRVWKNNDRIDLVLPMEVRVEERNNYAISVTRGPLVFALPIEEQWIRTQKREKFHDWEVYPSSPWQYALEKDFDVQLNGVSYQPFRTEDAPVKLVTKGRLLSNWIMEKNSAGSPPLNPKPYNNAELKGLELVPYGCARLRIGEFPVLDK</sequence>
<dbReference type="InterPro" id="IPR049174">
    <property type="entry name" value="Beta-AFase-like"/>
</dbReference>
<accession>A0A917HAD5</accession>
<dbReference type="InterPro" id="IPR008928">
    <property type="entry name" value="6-hairpin_glycosidase_sf"/>
</dbReference>
<dbReference type="SUPFAM" id="SSF48208">
    <property type="entry name" value="Six-hairpin glycosidases"/>
    <property type="match status" value="1"/>
</dbReference>
<dbReference type="PANTHER" id="PTHR43465:SF2">
    <property type="entry name" value="DUF1680 DOMAIN PROTEIN (AFU_ORTHOLOGUE AFUA_1G08910)"/>
    <property type="match status" value="1"/>
</dbReference>
<keyword evidence="4" id="KW-1185">Reference proteome</keyword>
<feature type="domain" description="Non-reducing end beta-L-arabinofuranosidase-like GH127 catalytic" evidence="1">
    <location>
        <begin position="61"/>
        <end position="386"/>
    </location>
</feature>
<evidence type="ECO:0000259" key="2">
    <source>
        <dbReference type="Pfam" id="PF20736"/>
    </source>
</evidence>
<comment type="caution">
    <text evidence="3">The sequence shown here is derived from an EMBL/GenBank/DDBJ whole genome shotgun (WGS) entry which is preliminary data.</text>
</comment>
<proteinExistence type="predicted"/>
<dbReference type="RefSeq" id="WP_188454902.1">
    <property type="nucleotide sequence ID" value="NZ_BMFR01000005.1"/>
</dbReference>
<dbReference type="Pfam" id="PF07944">
    <property type="entry name" value="Beta-AFase-like_GH127_cat"/>
    <property type="match status" value="1"/>
</dbReference>
<feature type="domain" description="Non-reducing end beta-L-arabinofuranosidase-like GH127 middle" evidence="2">
    <location>
        <begin position="402"/>
        <end position="493"/>
    </location>
</feature>
<evidence type="ECO:0000313" key="3">
    <source>
        <dbReference type="EMBL" id="GGG72730.1"/>
    </source>
</evidence>
<evidence type="ECO:0000259" key="1">
    <source>
        <dbReference type="Pfam" id="PF07944"/>
    </source>
</evidence>
<evidence type="ECO:0000313" key="4">
    <source>
        <dbReference type="Proteomes" id="UP000622860"/>
    </source>
</evidence>
<organism evidence="3 4">
    <name type="scientific">Virgibacillus oceani</name>
    <dbReference type="NCBI Taxonomy" id="1479511"/>
    <lineage>
        <taxon>Bacteria</taxon>
        <taxon>Bacillati</taxon>
        <taxon>Bacillota</taxon>
        <taxon>Bacilli</taxon>
        <taxon>Bacillales</taxon>
        <taxon>Bacillaceae</taxon>
        <taxon>Virgibacillus</taxon>
    </lineage>
</organism>
<dbReference type="AlphaFoldDB" id="A0A917HAD5"/>
<dbReference type="Pfam" id="PF20736">
    <property type="entry name" value="Glyco_hydro127M"/>
    <property type="match status" value="1"/>
</dbReference>
<reference evidence="3" key="2">
    <citation type="submission" date="2020-09" db="EMBL/GenBank/DDBJ databases">
        <authorList>
            <person name="Sun Q."/>
            <person name="Zhou Y."/>
        </authorList>
    </citation>
    <scope>NUCLEOTIDE SEQUENCE</scope>
    <source>
        <strain evidence="3">CGMCC 1.12754</strain>
    </source>
</reference>
<reference evidence="3" key="1">
    <citation type="journal article" date="2014" name="Int. J. Syst. Evol. Microbiol.">
        <title>Complete genome sequence of Corynebacterium casei LMG S-19264T (=DSM 44701T), isolated from a smear-ripened cheese.</title>
        <authorList>
            <consortium name="US DOE Joint Genome Institute (JGI-PGF)"/>
            <person name="Walter F."/>
            <person name="Albersmeier A."/>
            <person name="Kalinowski J."/>
            <person name="Ruckert C."/>
        </authorList>
    </citation>
    <scope>NUCLEOTIDE SEQUENCE</scope>
    <source>
        <strain evidence="3">CGMCC 1.12754</strain>
    </source>
</reference>
<gene>
    <name evidence="3" type="ORF">GCM10011398_16350</name>
</gene>
<dbReference type="PANTHER" id="PTHR43465">
    <property type="entry name" value="DUF1680 DOMAIN PROTEIN (AFU_ORTHOLOGUE AFUA_1G08910)"/>
    <property type="match status" value="1"/>
</dbReference>
<dbReference type="InterPro" id="IPR012878">
    <property type="entry name" value="Beta-AFase-like_GH127_cat"/>
</dbReference>
<dbReference type="GO" id="GO:0005975">
    <property type="term" value="P:carbohydrate metabolic process"/>
    <property type="evidence" value="ECO:0007669"/>
    <property type="project" value="InterPro"/>
</dbReference>
<dbReference type="InterPro" id="IPR049046">
    <property type="entry name" value="Beta-AFase-like_GH127_middle"/>
</dbReference>
<name>A0A917HAD5_9BACI</name>